<comment type="catalytic activity">
    <reaction evidence="4">
        <text>chorismate = 4-hydroxybenzoate + pyruvate</text>
        <dbReference type="Rhea" id="RHEA:16505"/>
        <dbReference type="ChEBI" id="CHEBI:15361"/>
        <dbReference type="ChEBI" id="CHEBI:17879"/>
        <dbReference type="ChEBI" id="CHEBI:29748"/>
        <dbReference type="EC" id="4.1.3.40"/>
    </reaction>
</comment>
<proteinExistence type="inferred from homology"/>
<keyword evidence="6" id="KW-1185">Reference proteome</keyword>
<feature type="binding site" evidence="4">
    <location>
        <position position="78"/>
    </location>
    <ligand>
        <name>substrate</name>
    </ligand>
</feature>
<sequence>MNVTSISFPYGEAIQWFSPQNSHNLPNMPLRDWLLDENSLTTKLRNHCQKFDVTVLGEHLHAPLEGECEQSSTSMWIREVLLSLDGTPWVFARTLIPQAILDNPLYTFATLGTRPLGELLFNSNEIRPGNIEVAQFETCGKLASLALSLEQPVTDTLWGRRRYFELADEQIIVSEIFLPAAMQDIIKHA</sequence>
<dbReference type="HAMAP" id="MF_01632">
    <property type="entry name" value="UbiC"/>
    <property type="match status" value="1"/>
</dbReference>
<dbReference type="PANTHER" id="PTHR38683">
    <property type="entry name" value="CHORISMATE PYRUVATE-LYASE"/>
    <property type="match status" value="1"/>
</dbReference>
<name>A0ABS5I5K8_9GAMM</name>
<evidence type="ECO:0000256" key="4">
    <source>
        <dbReference type="HAMAP-Rule" id="MF_01632"/>
    </source>
</evidence>
<comment type="subcellular location">
    <subcellularLocation>
        <location evidence="4">Cytoplasm</location>
    </subcellularLocation>
</comment>
<keyword evidence="2 4" id="KW-0831">Ubiquinone biosynthesis</keyword>
<organism evidence="5 6">
    <name type="scientific">Shewanella intestini</name>
    <dbReference type="NCBI Taxonomy" id="2017544"/>
    <lineage>
        <taxon>Bacteria</taxon>
        <taxon>Pseudomonadati</taxon>
        <taxon>Pseudomonadota</taxon>
        <taxon>Gammaproteobacteria</taxon>
        <taxon>Alteromonadales</taxon>
        <taxon>Shewanellaceae</taxon>
        <taxon>Shewanella</taxon>
    </lineage>
</organism>
<keyword evidence="1 4" id="KW-0963">Cytoplasm</keyword>
<feature type="binding site" evidence="4">
    <location>
        <position position="175"/>
    </location>
    <ligand>
        <name>substrate</name>
    </ligand>
</feature>
<dbReference type="SUPFAM" id="SSF64288">
    <property type="entry name" value="Chorismate lyase-like"/>
    <property type="match status" value="1"/>
</dbReference>
<dbReference type="InterPro" id="IPR007440">
    <property type="entry name" value="Chorismate--pyruvate_lyase"/>
</dbReference>
<dbReference type="InterPro" id="IPR028978">
    <property type="entry name" value="Chorismate_lyase_/UTRA_dom_sf"/>
</dbReference>
<dbReference type="EMBL" id="JAAIKR010000018">
    <property type="protein sequence ID" value="MBR9729301.1"/>
    <property type="molecule type" value="Genomic_DNA"/>
</dbReference>
<reference evidence="5 6" key="1">
    <citation type="submission" date="2020-02" db="EMBL/GenBank/DDBJ databases">
        <title>Shewanella WXL01 sp. nov., a marine bacterium isolated from green algae in Luhuitou Fringing Reef (Northern South China Sea).</title>
        <authorList>
            <person name="Wang X."/>
        </authorList>
    </citation>
    <scope>NUCLEOTIDE SEQUENCE [LARGE SCALE GENOMIC DNA]</scope>
    <source>
        <strain evidence="5 6">MCCC 1A01895</strain>
    </source>
</reference>
<gene>
    <name evidence="4" type="primary">ubiC</name>
    <name evidence="5" type="ORF">G3R48_15085</name>
</gene>
<dbReference type="EC" id="4.1.3.40" evidence="4"/>
<evidence type="ECO:0000313" key="6">
    <source>
        <dbReference type="Proteomes" id="UP000811844"/>
    </source>
</evidence>
<comment type="similarity">
    <text evidence="4">Belongs to the UbiC family.</text>
</comment>
<comment type="function">
    <text evidence="4">Removes the pyruvyl group from chorismate, with concomitant aromatization of the ring, to provide 4-hydroxybenzoate (4HB) for the ubiquinone pathway.</text>
</comment>
<keyword evidence="4" id="KW-0670">Pyruvate</keyword>
<dbReference type="RefSeq" id="WP_153666055.1">
    <property type="nucleotide sequence ID" value="NZ_JAAIKR010000018.1"/>
</dbReference>
<dbReference type="Pfam" id="PF04345">
    <property type="entry name" value="Chor_lyase"/>
    <property type="match status" value="1"/>
</dbReference>
<comment type="caution">
    <text evidence="5">The sequence shown here is derived from an EMBL/GenBank/DDBJ whole genome shotgun (WGS) entry which is preliminary data.</text>
</comment>
<accession>A0ABS5I5K8</accession>
<evidence type="ECO:0000256" key="1">
    <source>
        <dbReference type="ARBA" id="ARBA00022490"/>
    </source>
</evidence>
<dbReference type="GO" id="GO:0016829">
    <property type="term" value="F:lyase activity"/>
    <property type="evidence" value="ECO:0007669"/>
    <property type="project" value="UniProtKB-KW"/>
</dbReference>
<evidence type="ECO:0000313" key="5">
    <source>
        <dbReference type="EMBL" id="MBR9729301.1"/>
    </source>
</evidence>
<comment type="caution">
    <text evidence="4">Lacks conserved residue(s) required for the propagation of feature annotation.</text>
</comment>
<protein>
    <recommendedName>
        <fullName evidence="4">Probable chorismate pyruvate-lyase</fullName>
        <shortName evidence="4">CL</shortName>
        <shortName evidence="4">CPL</shortName>
        <ecNumber evidence="4">4.1.3.40</ecNumber>
    </recommendedName>
</protein>
<dbReference type="Proteomes" id="UP000811844">
    <property type="component" value="Unassembled WGS sequence"/>
</dbReference>
<dbReference type="PANTHER" id="PTHR38683:SF1">
    <property type="entry name" value="CHORISMATE PYRUVATE-LYASE"/>
    <property type="match status" value="1"/>
</dbReference>
<evidence type="ECO:0000256" key="3">
    <source>
        <dbReference type="ARBA" id="ARBA00023239"/>
    </source>
</evidence>
<feature type="binding site" evidence="4">
    <location>
        <position position="116"/>
    </location>
    <ligand>
        <name>substrate</name>
    </ligand>
</feature>
<keyword evidence="3 4" id="KW-0456">Lyase</keyword>
<evidence type="ECO:0000256" key="2">
    <source>
        <dbReference type="ARBA" id="ARBA00022688"/>
    </source>
</evidence>
<comment type="pathway">
    <text evidence="4">Cofactor biosynthesis; ubiquinone biosynthesis.</text>
</comment>
<dbReference type="Gene3D" id="3.40.1410.10">
    <property type="entry name" value="Chorismate lyase-like"/>
    <property type="match status" value="1"/>
</dbReference>